<dbReference type="AlphaFoldDB" id="A0A2V2L9N4"/>
<sequence>MIEIGPGELVDRLSILDLKVAHAPHVPALVAARDALAEARARLPLSPISEEAELANVNADLWAAEDAIRRAERRGDQGPNFTALARRIMELNDRRSALKALIDRQAGLAVSTEIKIYDR</sequence>
<dbReference type="Pfam" id="PF19662">
    <property type="entry name" value="DUF6165"/>
    <property type="match status" value="1"/>
</dbReference>
<proteinExistence type="predicted"/>
<gene>
    <name evidence="1" type="ORF">DKT77_13315</name>
</gene>
<dbReference type="Proteomes" id="UP000245680">
    <property type="component" value="Unassembled WGS sequence"/>
</dbReference>
<name>A0A2V2L9N4_9RHOB</name>
<dbReference type="EMBL" id="QGKU01000040">
    <property type="protein sequence ID" value="PWR02130.1"/>
    <property type="molecule type" value="Genomic_DNA"/>
</dbReference>
<evidence type="ECO:0000313" key="1">
    <source>
        <dbReference type="EMBL" id="PWR02130.1"/>
    </source>
</evidence>
<evidence type="ECO:0000313" key="2">
    <source>
        <dbReference type="Proteomes" id="UP000245680"/>
    </source>
</evidence>
<accession>A0A2V2L9N4</accession>
<reference evidence="1 2" key="1">
    <citation type="submission" date="2018-05" db="EMBL/GenBank/DDBJ databases">
        <title>Rhodobacteraceae gen. nov., sp. nov. isolated from sea water.</title>
        <authorList>
            <person name="Ren Y."/>
        </authorList>
    </citation>
    <scope>NUCLEOTIDE SEQUENCE [LARGE SCALE GENOMIC DNA]</scope>
    <source>
        <strain evidence="1 2">TG-679</strain>
    </source>
</reference>
<keyword evidence="2" id="KW-1185">Reference proteome</keyword>
<dbReference type="InterPro" id="IPR046163">
    <property type="entry name" value="DUF6165"/>
</dbReference>
<dbReference type="OrthoDB" id="9155693at2"/>
<comment type="caution">
    <text evidence="1">The sequence shown here is derived from an EMBL/GenBank/DDBJ whole genome shotgun (WGS) entry which is preliminary data.</text>
</comment>
<protein>
    <submittedName>
        <fullName evidence="1">Uncharacterized protein</fullName>
    </submittedName>
</protein>
<dbReference type="RefSeq" id="WP_109812194.1">
    <property type="nucleotide sequence ID" value="NZ_QGKU01000040.1"/>
</dbReference>
<organism evidence="1 2">
    <name type="scientific">Meridianimarinicoccus roseus</name>
    <dbReference type="NCBI Taxonomy" id="2072018"/>
    <lineage>
        <taxon>Bacteria</taxon>
        <taxon>Pseudomonadati</taxon>
        <taxon>Pseudomonadota</taxon>
        <taxon>Alphaproteobacteria</taxon>
        <taxon>Rhodobacterales</taxon>
        <taxon>Paracoccaceae</taxon>
        <taxon>Meridianimarinicoccus</taxon>
    </lineage>
</organism>